<evidence type="ECO:0000256" key="1">
    <source>
        <dbReference type="SAM" id="MobiDB-lite"/>
    </source>
</evidence>
<feature type="region of interest" description="Disordered" evidence="1">
    <location>
        <begin position="48"/>
        <end position="71"/>
    </location>
</feature>
<name>A0A7J7YIS1_RHIFE</name>
<dbReference type="Proteomes" id="UP000585614">
    <property type="component" value="Unassembled WGS sequence"/>
</dbReference>
<feature type="region of interest" description="Disordered" evidence="1">
    <location>
        <begin position="1"/>
        <end position="35"/>
    </location>
</feature>
<dbReference type="EMBL" id="JACAGC010000006">
    <property type="protein sequence ID" value="KAF6361718.1"/>
    <property type="molecule type" value="Genomic_DNA"/>
</dbReference>
<proteinExistence type="predicted"/>
<evidence type="ECO:0000313" key="2">
    <source>
        <dbReference type="EMBL" id="KAF6361718.1"/>
    </source>
</evidence>
<dbReference type="AlphaFoldDB" id="A0A7J7YIS1"/>
<feature type="compositionally biased region" description="Low complexity" evidence="1">
    <location>
        <begin position="53"/>
        <end position="70"/>
    </location>
</feature>
<protein>
    <submittedName>
        <fullName evidence="2">Uncharacterized protein</fullName>
    </submittedName>
</protein>
<organism evidence="2 3">
    <name type="scientific">Rhinolophus ferrumequinum</name>
    <name type="common">Greater horseshoe bat</name>
    <dbReference type="NCBI Taxonomy" id="59479"/>
    <lineage>
        <taxon>Eukaryota</taxon>
        <taxon>Metazoa</taxon>
        <taxon>Chordata</taxon>
        <taxon>Craniata</taxon>
        <taxon>Vertebrata</taxon>
        <taxon>Euteleostomi</taxon>
        <taxon>Mammalia</taxon>
        <taxon>Eutheria</taxon>
        <taxon>Laurasiatheria</taxon>
        <taxon>Chiroptera</taxon>
        <taxon>Yinpterochiroptera</taxon>
        <taxon>Rhinolophoidea</taxon>
        <taxon>Rhinolophidae</taxon>
        <taxon>Rhinolophinae</taxon>
        <taxon>Rhinolophus</taxon>
    </lineage>
</organism>
<sequence>MNLPETNAQSDTRPVPTSSCPPSVASVRPSPPRNLWGSCAHNGAAALVRPGCSGRPQPSARRRGPAASRPWCVPHCPCTSIMGSRGGFPANLPLAAVGPRERRGLGPGRHCRARVPLPHSPFSASRRPAWGGGLTAGASADRAAIVTFPRRAGTQPSVYHQR</sequence>
<evidence type="ECO:0000313" key="3">
    <source>
        <dbReference type="Proteomes" id="UP000585614"/>
    </source>
</evidence>
<feature type="compositionally biased region" description="Low complexity" evidence="1">
    <location>
        <begin position="18"/>
        <end position="28"/>
    </location>
</feature>
<gene>
    <name evidence="2" type="ORF">mRhiFer1_009944</name>
</gene>
<accession>A0A7J7YIS1</accession>
<comment type="caution">
    <text evidence="2">The sequence shown here is derived from an EMBL/GenBank/DDBJ whole genome shotgun (WGS) entry which is preliminary data.</text>
</comment>
<feature type="compositionally biased region" description="Polar residues" evidence="1">
    <location>
        <begin position="1"/>
        <end position="17"/>
    </location>
</feature>
<reference evidence="2 3" key="1">
    <citation type="journal article" date="2020" name="Nature">
        <title>Six reference-quality genomes reveal evolution of bat adaptations.</title>
        <authorList>
            <person name="Jebb D."/>
            <person name="Huang Z."/>
            <person name="Pippel M."/>
            <person name="Hughes G.M."/>
            <person name="Lavrichenko K."/>
            <person name="Devanna P."/>
            <person name="Winkler S."/>
            <person name="Jermiin L.S."/>
            <person name="Skirmuntt E.C."/>
            <person name="Katzourakis A."/>
            <person name="Burkitt-Gray L."/>
            <person name="Ray D.A."/>
            <person name="Sullivan K.A.M."/>
            <person name="Roscito J.G."/>
            <person name="Kirilenko B.M."/>
            <person name="Davalos L.M."/>
            <person name="Corthals A.P."/>
            <person name="Power M.L."/>
            <person name="Jones G."/>
            <person name="Ransome R.D."/>
            <person name="Dechmann D.K.N."/>
            <person name="Locatelli A.G."/>
            <person name="Puechmaille S.J."/>
            <person name="Fedrigo O."/>
            <person name="Jarvis E.D."/>
            <person name="Hiller M."/>
            <person name="Vernes S.C."/>
            <person name="Myers E.W."/>
            <person name="Teeling E.C."/>
        </authorList>
    </citation>
    <scope>NUCLEOTIDE SEQUENCE [LARGE SCALE GENOMIC DNA]</scope>
    <source>
        <strain evidence="2">MRhiFer1</strain>
        <tissue evidence="2">Lung</tissue>
    </source>
</reference>